<sequence>MNYRTVLLNALESHATDVTKVIDININDPISNIVILLGGTNTAHTMTGHYMSCLPKIEVVDGSDVLFSLDGFETEALDWYHNSGKFRSNWNWAFNTGTWDRAIALNFGRHLWDPVYALDPKMFNNLQLRISLDINGGGNANTPLTFKIFANVFDDKVPALKGFLTTKEIKQWTMASTQHEYTDLPTDHPYRALYVRAFKLGTESNVCLNNFKLSEDQDKKVPFDLGGIEICRTLLHDYPRIEEFFYIAASIAKKYVYCAATQAVTAYATHWQGANITDQEITIYNGDGGRLDLYSSVNANIVLNVQGNIPHCIFEIPFGQKNDPDDAYVVSGINSLRADITGGTDSVGHLIAQQYRSY</sequence>
<gene>
    <name evidence="1" type="ORF">LCGC14_2295550</name>
</gene>
<accession>A0A0F9CPZ1</accession>
<dbReference type="EMBL" id="LAZR01032255">
    <property type="protein sequence ID" value="KKL51433.1"/>
    <property type="molecule type" value="Genomic_DNA"/>
</dbReference>
<protein>
    <submittedName>
        <fullName evidence="1">Uncharacterized protein</fullName>
    </submittedName>
</protein>
<reference evidence="1" key="1">
    <citation type="journal article" date="2015" name="Nature">
        <title>Complex archaea that bridge the gap between prokaryotes and eukaryotes.</title>
        <authorList>
            <person name="Spang A."/>
            <person name="Saw J.H."/>
            <person name="Jorgensen S.L."/>
            <person name="Zaremba-Niedzwiedzka K."/>
            <person name="Martijn J."/>
            <person name="Lind A.E."/>
            <person name="van Eijk R."/>
            <person name="Schleper C."/>
            <person name="Guy L."/>
            <person name="Ettema T.J."/>
        </authorList>
    </citation>
    <scope>NUCLEOTIDE SEQUENCE</scope>
</reference>
<organism evidence="1">
    <name type="scientific">marine sediment metagenome</name>
    <dbReference type="NCBI Taxonomy" id="412755"/>
    <lineage>
        <taxon>unclassified sequences</taxon>
        <taxon>metagenomes</taxon>
        <taxon>ecological metagenomes</taxon>
    </lineage>
</organism>
<name>A0A0F9CPZ1_9ZZZZ</name>
<comment type="caution">
    <text evidence="1">The sequence shown here is derived from an EMBL/GenBank/DDBJ whole genome shotgun (WGS) entry which is preliminary data.</text>
</comment>
<evidence type="ECO:0000313" key="1">
    <source>
        <dbReference type="EMBL" id="KKL51433.1"/>
    </source>
</evidence>
<proteinExistence type="predicted"/>
<dbReference type="AlphaFoldDB" id="A0A0F9CPZ1"/>